<protein>
    <submittedName>
        <fullName evidence="3">26S proteasome non-ATPase regulatory subunit 13</fullName>
    </submittedName>
</protein>
<proteinExistence type="predicted"/>
<dbReference type="OrthoDB" id="1093at2759"/>
<dbReference type="Pfam" id="PF01399">
    <property type="entry name" value="PCI"/>
    <property type="match status" value="1"/>
</dbReference>
<name>A0A1J4KRW9_9EUKA</name>
<reference evidence="3" key="1">
    <citation type="submission" date="2016-10" db="EMBL/GenBank/DDBJ databases">
        <authorList>
            <person name="Benchimol M."/>
            <person name="Almeida L.G."/>
            <person name="Vasconcelos A.T."/>
            <person name="Perreira-Neves A."/>
            <person name="Rosa I.A."/>
            <person name="Tasca T."/>
            <person name="Bogo M.R."/>
            <person name="de Souza W."/>
        </authorList>
    </citation>
    <scope>NUCLEOTIDE SEQUENCE [LARGE SCALE GENOMIC DNA]</scope>
    <source>
        <strain evidence="3">K</strain>
    </source>
</reference>
<dbReference type="PANTHER" id="PTHR10539:SF0">
    <property type="entry name" value="26S PROTEASOME NON-ATPASE REGULATORY SUBUNIT 13"/>
    <property type="match status" value="1"/>
</dbReference>
<dbReference type="SMART" id="SM00088">
    <property type="entry name" value="PINT"/>
    <property type="match status" value="1"/>
</dbReference>
<evidence type="ECO:0000256" key="1">
    <source>
        <dbReference type="ARBA" id="ARBA00022942"/>
    </source>
</evidence>
<dbReference type="GO" id="GO:0005198">
    <property type="term" value="F:structural molecule activity"/>
    <property type="evidence" value="ECO:0007669"/>
    <property type="project" value="TreeGrafter"/>
</dbReference>
<dbReference type="RefSeq" id="XP_068366978.1">
    <property type="nucleotide sequence ID" value="XM_068514696.1"/>
</dbReference>
<accession>A0A1J4KRW9</accession>
<dbReference type="PANTHER" id="PTHR10539">
    <property type="entry name" value="26S PROTEASOME NON-ATPASE REGULATORY SUBUNIT 13"/>
    <property type="match status" value="1"/>
</dbReference>
<dbReference type="GeneID" id="94849400"/>
<dbReference type="InterPro" id="IPR000717">
    <property type="entry name" value="PCI_dom"/>
</dbReference>
<evidence type="ECO:0000313" key="4">
    <source>
        <dbReference type="Proteomes" id="UP000179807"/>
    </source>
</evidence>
<dbReference type="GO" id="GO:0008541">
    <property type="term" value="C:proteasome regulatory particle, lid subcomplex"/>
    <property type="evidence" value="ECO:0007669"/>
    <property type="project" value="TreeGrafter"/>
</dbReference>
<dbReference type="GO" id="GO:0006511">
    <property type="term" value="P:ubiquitin-dependent protein catabolic process"/>
    <property type="evidence" value="ECO:0007669"/>
    <property type="project" value="TreeGrafter"/>
</dbReference>
<dbReference type="EMBL" id="MLAK01000464">
    <property type="protein sequence ID" value="OHT13842.1"/>
    <property type="molecule type" value="Genomic_DNA"/>
</dbReference>
<keyword evidence="1 3" id="KW-0647">Proteasome</keyword>
<evidence type="ECO:0000313" key="3">
    <source>
        <dbReference type="EMBL" id="OHT13842.1"/>
    </source>
</evidence>
<dbReference type="AlphaFoldDB" id="A0A1J4KRW9"/>
<dbReference type="GO" id="GO:0005829">
    <property type="term" value="C:cytosol"/>
    <property type="evidence" value="ECO:0007669"/>
    <property type="project" value="TreeGrafter"/>
</dbReference>
<dbReference type="GO" id="GO:0005634">
    <property type="term" value="C:nucleus"/>
    <property type="evidence" value="ECO:0007669"/>
    <property type="project" value="TreeGrafter"/>
</dbReference>
<dbReference type="Pfam" id="PF22037">
    <property type="entry name" value="PSD13_N"/>
    <property type="match status" value="1"/>
</dbReference>
<dbReference type="InterPro" id="IPR054179">
    <property type="entry name" value="PSD13_N"/>
</dbReference>
<organism evidence="3 4">
    <name type="scientific">Tritrichomonas foetus</name>
    <dbReference type="NCBI Taxonomy" id="1144522"/>
    <lineage>
        <taxon>Eukaryota</taxon>
        <taxon>Metamonada</taxon>
        <taxon>Parabasalia</taxon>
        <taxon>Tritrichomonadida</taxon>
        <taxon>Tritrichomonadidae</taxon>
        <taxon>Tritrichomonas</taxon>
    </lineage>
</organism>
<keyword evidence="4" id="KW-1185">Reference proteome</keyword>
<sequence length="370" mass="43196">MEQVIQEIITINPPFFEKPLGIIKHHFETKHWYELGENLIDLLSQPGIVGEKISFYEKFISLFTRNLNPFHCAQIIYLTSQDFSSPQDSLTFLEDSKKLFQKDPEAHDWISLQMISHYIIDGEFEKALSQTVEIGKNIKDSSSMFLRSLYYKVQSTLDKARGDYDAFYEHAMMYLSTSRQYKDVVLAYDLCSAALISQSVCSFGELAEHPIVKTLESSENKWMFNLIKLLDDGSPLIIDEFKERYLPIIEAKPRFSKFVENIKFKVSLSVLMQLIFQRPFESRVFKFDEITFVCKIPKSQVELLVLKAFSAKIIEGYIDEVEEKIFITWCKPKSLGIMRLHHLKDEIDRWIEKIHEQQVKLAQKTQDVVG</sequence>
<dbReference type="VEuPathDB" id="TrichDB:TRFO_43229"/>
<dbReference type="Proteomes" id="UP000179807">
    <property type="component" value="Unassembled WGS sequence"/>
</dbReference>
<gene>
    <name evidence="3" type="ORF">TRFO_43229</name>
</gene>
<feature type="domain" description="PCI" evidence="2">
    <location>
        <begin position="253"/>
        <end position="350"/>
    </location>
</feature>
<evidence type="ECO:0000259" key="2">
    <source>
        <dbReference type="SMART" id="SM00088"/>
    </source>
</evidence>
<comment type="caution">
    <text evidence="3">The sequence shown here is derived from an EMBL/GenBank/DDBJ whole genome shotgun (WGS) entry which is preliminary data.</text>
</comment>
<dbReference type="InterPro" id="IPR035298">
    <property type="entry name" value="PSMD13"/>
</dbReference>